<gene>
    <name evidence="1" type="ORF">Zmor_000717</name>
</gene>
<proteinExistence type="predicted"/>
<evidence type="ECO:0000313" key="2">
    <source>
        <dbReference type="Proteomes" id="UP001168821"/>
    </source>
</evidence>
<protein>
    <submittedName>
        <fullName evidence="1">Uncharacterized protein</fullName>
    </submittedName>
</protein>
<reference evidence="1" key="1">
    <citation type="journal article" date="2023" name="G3 (Bethesda)">
        <title>Whole genome assemblies of Zophobas morio and Tenebrio molitor.</title>
        <authorList>
            <person name="Kaur S."/>
            <person name="Stinson S.A."/>
            <person name="diCenzo G.C."/>
        </authorList>
    </citation>
    <scope>NUCLEOTIDE SEQUENCE</scope>
    <source>
        <strain evidence="1">QUZm001</strain>
    </source>
</reference>
<organism evidence="1 2">
    <name type="scientific">Zophobas morio</name>
    <dbReference type="NCBI Taxonomy" id="2755281"/>
    <lineage>
        <taxon>Eukaryota</taxon>
        <taxon>Metazoa</taxon>
        <taxon>Ecdysozoa</taxon>
        <taxon>Arthropoda</taxon>
        <taxon>Hexapoda</taxon>
        <taxon>Insecta</taxon>
        <taxon>Pterygota</taxon>
        <taxon>Neoptera</taxon>
        <taxon>Endopterygota</taxon>
        <taxon>Coleoptera</taxon>
        <taxon>Polyphaga</taxon>
        <taxon>Cucujiformia</taxon>
        <taxon>Tenebrionidae</taxon>
        <taxon>Zophobas</taxon>
    </lineage>
</organism>
<dbReference type="AlphaFoldDB" id="A0AA38MQZ6"/>
<comment type="caution">
    <text evidence="1">The sequence shown here is derived from an EMBL/GenBank/DDBJ whole genome shotgun (WGS) entry which is preliminary data.</text>
</comment>
<keyword evidence="2" id="KW-1185">Reference proteome</keyword>
<dbReference type="EMBL" id="JALNTZ010000001">
    <property type="protein sequence ID" value="KAJ3665211.1"/>
    <property type="molecule type" value="Genomic_DNA"/>
</dbReference>
<name>A0AA38MQZ6_9CUCU</name>
<sequence length="192" mass="21380">MRNLTESDKDNRTRENETPYNFDCQVYTLVKLKFHSAFAMGSLCNCYAVYFTRRELSSRIMSKFSPTPRPTLSGHISYAANRPKVKKSKGTLLLSASALNRNKRGLLIESCGSHKSPPLRCPPRGRLAGLEIGFIDVLAASASLAARSAPPPSGSRPVLFWAFGVSLWYHKRVFPPTLLAVTLRVESPPRRL</sequence>
<accession>A0AA38MQZ6</accession>
<evidence type="ECO:0000313" key="1">
    <source>
        <dbReference type="EMBL" id="KAJ3665211.1"/>
    </source>
</evidence>
<dbReference type="Proteomes" id="UP001168821">
    <property type="component" value="Unassembled WGS sequence"/>
</dbReference>